<reference evidence="2 3" key="1">
    <citation type="journal article" date="2017" name="BMC Genomics">
        <title>Comparative genomic and phylogenomic analyses of the Bifidobacteriaceae family.</title>
        <authorList>
            <person name="Lugli G.A."/>
            <person name="Milani C."/>
            <person name="Turroni F."/>
            <person name="Duranti S."/>
            <person name="Mancabelli L."/>
            <person name="Mangifesta M."/>
            <person name="Ferrario C."/>
            <person name="Modesto M."/>
            <person name="Mattarelli P."/>
            <person name="Jiri K."/>
            <person name="van Sinderen D."/>
            <person name="Ventura M."/>
        </authorList>
    </citation>
    <scope>NUCLEOTIDE SEQUENCE [LARGE SCALE GENOMIC DNA]</scope>
    <source>
        <strain evidence="2 3">DSM 24742</strain>
    </source>
</reference>
<evidence type="ECO:0000313" key="3">
    <source>
        <dbReference type="Proteomes" id="UP000216725"/>
    </source>
</evidence>
<keyword evidence="3" id="KW-1185">Reference proteome</keyword>
<protein>
    <submittedName>
        <fullName evidence="2">Uncharacterized protein</fullName>
    </submittedName>
</protein>
<accession>A0A261ERC1</accession>
<dbReference type="OrthoDB" id="3210235at2"/>
<dbReference type="AlphaFoldDB" id="A0A261ERC1"/>
<evidence type="ECO:0000313" key="2">
    <source>
        <dbReference type="EMBL" id="OZG49402.1"/>
    </source>
</evidence>
<feature type="compositionally biased region" description="Low complexity" evidence="1">
    <location>
        <begin position="409"/>
        <end position="433"/>
    </location>
</feature>
<comment type="caution">
    <text evidence="2">The sequence shown here is derived from an EMBL/GenBank/DDBJ whole genome shotgun (WGS) entry which is preliminary data.</text>
</comment>
<sequence>MAISFKQRVCETCGGDLVLDQARCCYICMYCGNTYERSESYDGNLSVRNAALQALNSVASLGGSLDKWDTVEDNLNDCLKIDPSYAGTVVAQLAAAFTRVRVLGRTDPNAAKAELSKVSGAYAKLGKGFDPSTHGDEADFYDAIESADARTLLAGVFTAFHDDARASYLENGIHSSDLHSSEAAMMLITRAFEQKDWDKLDDTLTSPAVIDANAVFARLLTEYPDREGKAQDAELLLGKGVDAQAAREAASAYLRSSDDAPDTKVAVLQRCTAHGVAPTGEAMAKLLGEAGPKSCSTIFEKLPGGVLTDDDVAQLTRALQANEPVDVMGTCLAALAAAGYFVDLRADDALAFMERADLSVADRVSGWKTLCDAGLEPRRRQSVFDDILLKLPAADAAKGVADAAKDAAQESSDTADSAAAQESAPAQESSAAVDPAAAKPTLLAAIAATLPDGPSPFTVRTYLGESTIDGTAKPQVLASFLGTLGSAPVIRTAASDYEHTHPDDSDTALAVLRVLAEAGIIDSIGGSMGSAGFQAVGSGVQASPHALDEYLTLTLKPNASEPFNPTTAQGLVVPGLQVSPGNAMSFLFATPDFPGKGDMFAHMLHGTVLDADAPVQVYTQPTGALLIAPLLQCYLLASTDGPDTAQSVIAALQPVTSQLNCDVTFAGTPTRFRKLVRSGQVTVPQSTAAFCEGIGMFQ</sequence>
<dbReference type="RefSeq" id="WP_094661444.1">
    <property type="nucleotide sequence ID" value="NZ_MWWR01000019.1"/>
</dbReference>
<evidence type="ECO:0000256" key="1">
    <source>
        <dbReference type="SAM" id="MobiDB-lite"/>
    </source>
</evidence>
<name>A0A261ERC1_9BIFI</name>
<feature type="region of interest" description="Disordered" evidence="1">
    <location>
        <begin position="402"/>
        <end position="433"/>
    </location>
</feature>
<organism evidence="2 3">
    <name type="scientific">Pseudoscardovia radai</name>
    <dbReference type="NCBI Taxonomy" id="987066"/>
    <lineage>
        <taxon>Bacteria</taxon>
        <taxon>Bacillati</taxon>
        <taxon>Actinomycetota</taxon>
        <taxon>Actinomycetes</taxon>
        <taxon>Bifidobacteriales</taxon>
        <taxon>Bifidobacteriaceae</taxon>
        <taxon>Pseudoscardovia</taxon>
    </lineage>
</organism>
<dbReference type="EMBL" id="MWWR01000019">
    <property type="protein sequence ID" value="OZG49402.1"/>
    <property type="molecule type" value="Genomic_DNA"/>
</dbReference>
<gene>
    <name evidence="2" type="ORF">PSRA_1651</name>
</gene>
<dbReference type="Proteomes" id="UP000216725">
    <property type="component" value="Unassembled WGS sequence"/>
</dbReference>
<proteinExistence type="predicted"/>